<dbReference type="EMBL" id="AYZK01000003">
    <property type="protein sequence ID" value="KRM87279.1"/>
    <property type="molecule type" value="Genomic_DNA"/>
</dbReference>
<evidence type="ECO:0000256" key="2">
    <source>
        <dbReference type="ARBA" id="ARBA00022679"/>
    </source>
</evidence>
<protein>
    <submittedName>
        <fullName evidence="4">Glycosyltransferase</fullName>
    </submittedName>
</protein>
<dbReference type="RefSeq" id="WP_056969406.1">
    <property type="nucleotide sequence ID" value="NZ_AYZK01000003.1"/>
</dbReference>
<dbReference type="AlphaFoldDB" id="A0A0R2C5X8"/>
<evidence type="ECO:0000313" key="5">
    <source>
        <dbReference type="Proteomes" id="UP000051789"/>
    </source>
</evidence>
<organism evidence="4 5">
    <name type="scientific">Lacticaseibacillus thailandensis DSM 22698 = JCM 13996</name>
    <dbReference type="NCBI Taxonomy" id="1423810"/>
    <lineage>
        <taxon>Bacteria</taxon>
        <taxon>Bacillati</taxon>
        <taxon>Bacillota</taxon>
        <taxon>Bacilli</taxon>
        <taxon>Lactobacillales</taxon>
        <taxon>Lactobacillaceae</taxon>
        <taxon>Lacticaseibacillus</taxon>
    </lineage>
</organism>
<evidence type="ECO:0000313" key="4">
    <source>
        <dbReference type="EMBL" id="KRM87279.1"/>
    </source>
</evidence>
<dbReference type="STRING" id="1423810.FD19_GL001437"/>
<dbReference type="Proteomes" id="UP000051789">
    <property type="component" value="Unassembled WGS sequence"/>
</dbReference>
<comment type="caution">
    <text evidence="4">The sequence shown here is derived from an EMBL/GenBank/DDBJ whole genome shotgun (WGS) entry which is preliminary data.</text>
</comment>
<proteinExistence type="predicted"/>
<reference evidence="4 5" key="1">
    <citation type="journal article" date="2015" name="Genome Announc.">
        <title>Expanding the biotechnology potential of lactobacilli through comparative genomics of 213 strains and associated genera.</title>
        <authorList>
            <person name="Sun Z."/>
            <person name="Harris H.M."/>
            <person name="McCann A."/>
            <person name="Guo C."/>
            <person name="Argimon S."/>
            <person name="Zhang W."/>
            <person name="Yang X."/>
            <person name="Jeffery I.B."/>
            <person name="Cooney J.C."/>
            <person name="Kagawa T.F."/>
            <person name="Liu W."/>
            <person name="Song Y."/>
            <person name="Salvetti E."/>
            <person name="Wrobel A."/>
            <person name="Rasinkangas P."/>
            <person name="Parkhill J."/>
            <person name="Rea M.C."/>
            <person name="O'Sullivan O."/>
            <person name="Ritari J."/>
            <person name="Douillard F.P."/>
            <person name="Paul Ross R."/>
            <person name="Yang R."/>
            <person name="Briner A.E."/>
            <person name="Felis G.E."/>
            <person name="de Vos W.M."/>
            <person name="Barrangou R."/>
            <person name="Klaenhammer T.R."/>
            <person name="Caufield P.W."/>
            <person name="Cui Y."/>
            <person name="Zhang H."/>
            <person name="O'Toole P.W."/>
        </authorList>
    </citation>
    <scope>NUCLEOTIDE SEQUENCE [LARGE SCALE GENOMIC DNA]</scope>
    <source>
        <strain evidence="4 5">DSM 22698</strain>
    </source>
</reference>
<name>A0A0R2C5X8_9LACO</name>
<evidence type="ECO:0000256" key="1">
    <source>
        <dbReference type="ARBA" id="ARBA00022676"/>
    </source>
</evidence>
<gene>
    <name evidence="4" type="ORF">FD19_GL001437</name>
</gene>
<keyword evidence="2 4" id="KW-0808">Transferase</keyword>
<feature type="domain" description="Glycosyl transferase family 1" evidence="3">
    <location>
        <begin position="319"/>
        <end position="467"/>
    </location>
</feature>
<dbReference type="SUPFAM" id="SSF53756">
    <property type="entry name" value="UDP-Glycosyltransferase/glycogen phosphorylase"/>
    <property type="match status" value="1"/>
</dbReference>
<accession>A0A0R2C5X8</accession>
<sequence>MYYFITENVFGLNSGTEHAAARRTNLFNAEGERAYYVSRNYNRFLSRDLANIGLNPQESINMYDFFQDTLDVPRREQNLRLLPEVPLNKYHVDGVSANYSVIKHAGREVGRINVLPATVGLTMDVESRDLRGNIVARENWDWRGFKSSQDHFHPDGSVASRTYFNRQGRPVLEEVWMNVNGQLAPSMWELLNYRGHNYRFNTEDQLFLFFLNELISKDDQAILISDRHTLDYVVADVQGAKAKWGYLHGVHTDKPATPGRGHILNVYRTLLQDRADAFDGVFVATPEQQHELQQRFPDMTVRVAPDTTVPTTYDHQAGAQPTVIFVGRFGPDKRPEQAIQMMAQVVQRVPNAQLHLYGYAPDDATLANLNRQINKLGLKDHVIVGAYLSQRDLAHVYATADVIVQTSSSESFGMNLVEAMSYGVPVVTYNVPYGAANLVRNGDNGYVVPDNATKQMAAKVSKLLTDKRDWSAKSAAALAWAREFTYGPVMIKWLKALRQ</sequence>
<evidence type="ECO:0000259" key="3">
    <source>
        <dbReference type="Pfam" id="PF00534"/>
    </source>
</evidence>
<dbReference type="PANTHER" id="PTHR12526">
    <property type="entry name" value="GLYCOSYLTRANSFERASE"/>
    <property type="match status" value="1"/>
</dbReference>
<dbReference type="Pfam" id="PF00534">
    <property type="entry name" value="Glycos_transf_1"/>
    <property type="match status" value="1"/>
</dbReference>
<keyword evidence="5" id="KW-1185">Reference proteome</keyword>
<keyword evidence="1" id="KW-0328">Glycosyltransferase</keyword>
<dbReference type="InterPro" id="IPR001296">
    <property type="entry name" value="Glyco_trans_1"/>
</dbReference>
<dbReference type="PANTHER" id="PTHR12526:SF629">
    <property type="entry name" value="TEICHURONIC ACID BIOSYNTHESIS GLYCOSYLTRANSFERASE TUAH-RELATED"/>
    <property type="match status" value="1"/>
</dbReference>
<dbReference type="PATRIC" id="fig|1423810.4.peg.1476"/>
<dbReference type="GO" id="GO:0016757">
    <property type="term" value="F:glycosyltransferase activity"/>
    <property type="evidence" value="ECO:0007669"/>
    <property type="project" value="UniProtKB-KW"/>
</dbReference>
<dbReference type="Gene3D" id="3.40.50.2000">
    <property type="entry name" value="Glycogen Phosphorylase B"/>
    <property type="match status" value="3"/>
</dbReference>